<dbReference type="AlphaFoldDB" id="A0A5E4CP07"/>
<accession>A0A5E4CP07</accession>
<protein>
    <recommendedName>
        <fullName evidence="5">Synapsin pre-ATP-grasp domain-containing protein</fullName>
    </recommendedName>
</protein>
<sequence length="235" mass="23365">MPASAPRTAPSPPPAGALHHRPSTEGALTSVAAPLQTPLPSRFGPVRAAVGPAGLHHARREIGSHGRDHPRCGGGDSALPQSAAGSRGVASCLRAQQCSWAPTPLPQAAAMNYLRRRLSDSNFMANLPNGYMTDLQRPQPPPPPSAASPGATPGSVTATAERSSTAAPVASPAAPSPGSSGGGGFFSSLSNAVKQTTAAAAATFSEQVGGGSGGAGRGGAAARVLLVIDEPHTDW</sequence>
<evidence type="ECO:0000313" key="3">
    <source>
        <dbReference type="EMBL" id="VTJ82889.1"/>
    </source>
</evidence>
<feature type="region of interest" description="Disordered" evidence="1">
    <location>
        <begin position="125"/>
        <end position="182"/>
    </location>
</feature>
<feature type="compositionally biased region" description="Low complexity" evidence="1">
    <location>
        <begin position="163"/>
        <end position="178"/>
    </location>
</feature>
<feature type="region of interest" description="Disordered" evidence="1">
    <location>
        <begin position="1"/>
        <end position="48"/>
    </location>
</feature>
<dbReference type="GO" id="GO:0007269">
    <property type="term" value="P:neurotransmitter secretion"/>
    <property type="evidence" value="ECO:0007669"/>
    <property type="project" value="TreeGrafter"/>
</dbReference>
<gene>
    <name evidence="2" type="ORF">GHT09_014616</name>
    <name evidence="3" type="ORF">MONAX_5E000643</name>
</gene>
<keyword evidence="4" id="KW-1185">Reference proteome</keyword>
<dbReference type="InterPro" id="IPR019736">
    <property type="entry name" value="Synapsin_P_site"/>
</dbReference>
<proteinExistence type="predicted"/>
<evidence type="ECO:0000256" key="1">
    <source>
        <dbReference type="SAM" id="MobiDB-lite"/>
    </source>
</evidence>
<evidence type="ECO:0000313" key="2">
    <source>
        <dbReference type="EMBL" id="KAF7461577.1"/>
    </source>
</evidence>
<reference evidence="3 4" key="1">
    <citation type="submission" date="2019-04" db="EMBL/GenBank/DDBJ databases">
        <authorList>
            <person name="Alioto T."/>
            <person name="Alioto T."/>
        </authorList>
    </citation>
    <scope>NUCLEOTIDE SEQUENCE [LARGE SCALE GENOMIC DNA]</scope>
</reference>
<dbReference type="Proteomes" id="UP000335636">
    <property type="component" value="Unassembled WGS sequence"/>
</dbReference>
<organism evidence="3 4">
    <name type="scientific">Marmota monax</name>
    <name type="common">Woodchuck</name>
    <dbReference type="NCBI Taxonomy" id="9995"/>
    <lineage>
        <taxon>Eukaryota</taxon>
        <taxon>Metazoa</taxon>
        <taxon>Chordata</taxon>
        <taxon>Craniata</taxon>
        <taxon>Vertebrata</taxon>
        <taxon>Euteleostomi</taxon>
        <taxon>Mammalia</taxon>
        <taxon>Eutheria</taxon>
        <taxon>Euarchontoglires</taxon>
        <taxon>Glires</taxon>
        <taxon>Rodentia</taxon>
        <taxon>Sciuromorpha</taxon>
        <taxon>Sciuridae</taxon>
        <taxon>Xerinae</taxon>
        <taxon>Marmotini</taxon>
        <taxon>Marmota</taxon>
    </lineage>
</organism>
<dbReference type="EMBL" id="CABDUW010001596">
    <property type="protein sequence ID" value="VTJ82889.1"/>
    <property type="molecule type" value="Genomic_DNA"/>
</dbReference>
<dbReference type="PROSITE" id="PS00415">
    <property type="entry name" value="SYNAPSIN_1"/>
    <property type="match status" value="1"/>
</dbReference>
<evidence type="ECO:0008006" key="5">
    <source>
        <dbReference type="Google" id="ProtNLM"/>
    </source>
</evidence>
<dbReference type="PANTHER" id="PTHR10841:SF24">
    <property type="entry name" value="SYNAPSIN-1"/>
    <property type="match status" value="1"/>
</dbReference>
<dbReference type="GO" id="GO:0030672">
    <property type="term" value="C:synaptic vesicle membrane"/>
    <property type="evidence" value="ECO:0007669"/>
    <property type="project" value="TreeGrafter"/>
</dbReference>
<name>A0A5E4CP07_MARMO</name>
<evidence type="ECO:0000313" key="4">
    <source>
        <dbReference type="Proteomes" id="UP000335636"/>
    </source>
</evidence>
<dbReference type="PANTHER" id="PTHR10841">
    <property type="entry name" value="SYNAPSIN"/>
    <property type="match status" value="1"/>
</dbReference>
<dbReference type="Pfam" id="PF10581">
    <property type="entry name" value="Synapsin_N"/>
    <property type="match status" value="1"/>
</dbReference>
<dbReference type="EMBL" id="WJEC01008566">
    <property type="protein sequence ID" value="KAF7461577.1"/>
    <property type="molecule type" value="Genomic_DNA"/>
</dbReference>
<reference evidence="2" key="2">
    <citation type="submission" date="2020-08" db="EMBL/GenBank/DDBJ databases">
        <authorList>
            <person name="Shumante A."/>
            <person name="Zimin A.V."/>
            <person name="Puiu D."/>
            <person name="Salzberg S.L."/>
        </authorList>
    </citation>
    <scope>NUCLEOTIDE SEQUENCE</scope>
    <source>
        <strain evidence="2">WC2-LM</strain>
        <tissue evidence="2">Liver</tissue>
    </source>
</reference>
<feature type="region of interest" description="Disordered" evidence="1">
    <location>
        <begin position="62"/>
        <end position="83"/>
    </location>
</feature>
<feature type="compositionally biased region" description="Basic and acidic residues" evidence="1">
    <location>
        <begin position="62"/>
        <end position="71"/>
    </location>
</feature>
<dbReference type="Proteomes" id="UP000662637">
    <property type="component" value="Unassembled WGS sequence"/>
</dbReference>